<protein>
    <submittedName>
        <fullName evidence="2">Caspase family protein</fullName>
    </submittedName>
</protein>
<evidence type="ECO:0000313" key="2">
    <source>
        <dbReference type="EMBL" id="MBE9070738.1"/>
    </source>
</evidence>
<sequence>EPQSVKNRLKDSYCLSTRLSVTEEAINQGFADRDAAVQNNSFRLRQGRHILLSACHEKQTAKEIYIQGKGPRGIFSYCLQQALDKATRQMTYAELLTQVRDSIKKHEVLEQAPQLEIIKGDNTDLQKFFLSQEIQGDVSGVFTLSYDGGWRVHAGHVHGWDNVEATGGVELSIFSFGDKPENIKKGLNRLTTAYVKKVHPTFSQVHINEPQILNEQKLYKALLTKASISSSLLTIFLEGHQAGVEALRRSLVRMDRRLVDAQEVSDASQAMVRLKAGDGEYQIFRGAILGEPLSVPMAVREYRCLEVPTDLSEPLMRIKRWLDLRNLTNTNLGNALSSSLDFQLIQNQELYEGTDFRFECKYRDGRWLIPDIQFQIINRTSSPIYCAVLYLSPEFGVDSTLIEAGELKIGAYDTRQSIEFNLAVPEILVDQGITEYPTFFKLIASNQSFEARIWSQPGLEKVCREILPKKRKGELWLTQEIAIRCDISDKQKNIFDEQVSSGTMKSEFQFQNNNQTIEIDELWAVNKFDLLTELGHLSERSPVVTERPLFKADNAQLPGNSISSSNIFFFTKGKKIFQDIVVQIVNITRVPEKINNYKLVPTIANLSEYDRGQALVLLEKIITEVLNFDQEISSLAAVLIVECYDLNGLRLLFSEYLED</sequence>
<evidence type="ECO:0000259" key="1">
    <source>
        <dbReference type="Pfam" id="PF00656"/>
    </source>
</evidence>
<dbReference type="InterPro" id="IPR011600">
    <property type="entry name" value="Pept_C14_caspase"/>
</dbReference>
<accession>A0A929A0E9</accession>
<feature type="domain" description="Peptidase C14 caspase" evidence="1">
    <location>
        <begin position="46"/>
        <end position="116"/>
    </location>
</feature>
<dbReference type="Proteomes" id="UP000615026">
    <property type="component" value="Unassembled WGS sequence"/>
</dbReference>
<dbReference type="Pfam" id="PF00656">
    <property type="entry name" value="Peptidase_C14"/>
    <property type="match status" value="1"/>
</dbReference>
<dbReference type="EMBL" id="JADEXP010000517">
    <property type="protein sequence ID" value="MBE9070738.1"/>
    <property type="molecule type" value="Genomic_DNA"/>
</dbReference>
<dbReference type="GO" id="GO:0006508">
    <property type="term" value="P:proteolysis"/>
    <property type="evidence" value="ECO:0007669"/>
    <property type="project" value="InterPro"/>
</dbReference>
<feature type="non-terminal residue" evidence="2">
    <location>
        <position position="1"/>
    </location>
</feature>
<organism evidence="2 3">
    <name type="scientific">Leptolyngbya cf. ectocarpi LEGE 11479</name>
    <dbReference type="NCBI Taxonomy" id="1828722"/>
    <lineage>
        <taxon>Bacteria</taxon>
        <taxon>Bacillati</taxon>
        <taxon>Cyanobacteriota</taxon>
        <taxon>Cyanophyceae</taxon>
        <taxon>Leptolyngbyales</taxon>
        <taxon>Leptolyngbyaceae</taxon>
        <taxon>Leptolyngbya group</taxon>
        <taxon>Leptolyngbya</taxon>
    </lineage>
</organism>
<reference evidence="2" key="1">
    <citation type="submission" date="2020-10" db="EMBL/GenBank/DDBJ databases">
        <authorList>
            <person name="Castelo-Branco R."/>
            <person name="Eusebio N."/>
            <person name="Adriana R."/>
            <person name="Vieira A."/>
            <person name="Brugerolle De Fraissinette N."/>
            <person name="Rezende De Castro R."/>
            <person name="Schneider M.P."/>
            <person name="Vasconcelos V."/>
            <person name="Leao P.N."/>
        </authorList>
    </citation>
    <scope>NUCLEOTIDE SEQUENCE</scope>
    <source>
        <strain evidence="2">LEGE 11479</strain>
    </source>
</reference>
<gene>
    <name evidence="2" type="ORF">IQ260_29290</name>
</gene>
<comment type="caution">
    <text evidence="2">The sequence shown here is derived from an EMBL/GenBank/DDBJ whole genome shotgun (WGS) entry which is preliminary data.</text>
</comment>
<dbReference type="Gene3D" id="3.40.50.1460">
    <property type="match status" value="1"/>
</dbReference>
<proteinExistence type="predicted"/>
<name>A0A929A0E9_LEPEC</name>
<dbReference type="AlphaFoldDB" id="A0A929A0E9"/>
<dbReference type="GO" id="GO:0004197">
    <property type="term" value="F:cysteine-type endopeptidase activity"/>
    <property type="evidence" value="ECO:0007669"/>
    <property type="project" value="InterPro"/>
</dbReference>
<evidence type="ECO:0000313" key="3">
    <source>
        <dbReference type="Proteomes" id="UP000615026"/>
    </source>
</evidence>
<keyword evidence="3" id="KW-1185">Reference proteome</keyword>
<dbReference type="RefSeq" id="WP_193996585.1">
    <property type="nucleotide sequence ID" value="NZ_JADEXP010000517.1"/>
</dbReference>